<evidence type="ECO:0000313" key="7">
    <source>
        <dbReference type="EMBL" id="GAA0155080.1"/>
    </source>
</evidence>
<evidence type="ECO:0000256" key="1">
    <source>
        <dbReference type="ARBA" id="ARBA00004123"/>
    </source>
</evidence>
<dbReference type="Proteomes" id="UP001454036">
    <property type="component" value="Unassembled WGS sequence"/>
</dbReference>
<organism evidence="7 8">
    <name type="scientific">Lithospermum erythrorhizon</name>
    <name type="common">Purple gromwell</name>
    <name type="synonym">Lithospermum officinale var. erythrorhizon</name>
    <dbReference type="NCBI Taxonomy" id="34254"/>
    <lineage>
        <taxon>Eukaryota</taxon>
        <taxon>Viridiplantae</taxon>
        <taxon>Streptophyta</taxon>
        <taxon>Embryophyta</taxon>
        <taxon>Tracheophyta</taxon>
        <taxon>Spermatophyta</taxon>
        <taxon>Magnoliopsida</taxon>
        <taxon>eudicotyledons</taxon>
        <taxon>Gunneridae</taxon>
        <taxon>Pentapetalae</taxon>
        <taxon>asterids</taxon>
        <taxon>lamiids</taxon>
        <taxon>Boraginales</taxon>
        <taxon>Boraginaceae</taxon>
        <taxon>Boraginoideae</taxon>
        <taxon>Lithospermeae</taxon>
        <taxon>Lithospermum</taxon>
    </lineage>
</organism>
<keyword evidence="5" id="KW-0539">Nucleus</keyword>
<proteinExistence type="predicted"/>
<evidence type="ECO:0000256" key="2">
    <source>
        <dbReference type="ARBA" id="ARBA00023015"/>
    </source>
</evidence>
<keyword evidence="8" id="KW-1185">Reference proteome</keyword>
<gene>
    <name evidence="7" type="ORF">LIER_12899</name>
</gene>
<comment type="caution">
    <text evidence="7">The sequence shown here is derived from an EMBL/GenBank/DDBJ whole genome shotgun (WGS) entry which is preliminary data.</text>
</comment>
<dbReference type="InterPro" id="IPR015300">
    <property type="entry name" value="DNA-bd_pseudobarrel_sf"/>
</dbReference>
<evidence type="ECO:0000256" key="5">
    <source>
        <dbReference type="ARBA" id="ARBA00023242"/>
    </source>
</evidence>
<dbReference type="SUPFAM" id="SSF101936">
    <property type="entry name" value="DNA-binding pseudobarrel domain"/>
    <property type="match status" value="1"/>
</dbReference>
<keyword evidence="4" id="KW-0804">Transcription</keyword>
<evidence type="ECO:0000259" key="6">
    <source>
        <dbReference type="PROSITE" id="PS50863"/>
    </source>
</evidence>
<protein>
    <recommendedName>
        <fullName evidence="6">TF-B3 domain-containing protein</fullName>
    </recommendedName>
</protein>
<dbReference type="GO" id="GO:0005634">
    <property type="term" value="C:nucleus"/>
    <property type="evidence" value="ECO:0007669"/>
    <property type="project" value="UniProtKB-SubCell"/>
</dbReference>
<dbReference type="InterPro" id="IPR050655">
    <property type="entry name" value="Plant_B3_domain"/>
</dbReference>
<comment type="subcellular location">
    <subcellularLocation>
        <location evidence="1">Nucleus</location>
    </subcellularLocation>
</comment>
<evidence type="ECO:0000313" key="8">
    <source>
        <dbReference type="Proteomes" id="UP001454036"/>
    </source>
</evidence>
<dbReference type="GO" id="GO:0003677">
    <property type="term" value="F:DNA binding"/>
    <property type="evidence" value="ECO:0007669"/>
    <property type="project" value="UniProtKB-KW"/>
</dbReference>
<dbReference type="Gene3D" id="2.40.330.10">
    <property type="entry name" value="DNA-binding pseudobarrel domain"/>
    <property type="match status" value="1"/>
</dbReference>
<accession>A0AAV3PTP1</accession>
<evidence type="ECO:0000256" key="4">
    <source>
        <dbReference type="ARBA" id="ARBA00023163"/>
    </source>
</evidence>
<evidence type="ECO:0000256" key="3">
    <source>
        <dbReference type="ARBA" id="ARBA00023125"/>
    </source>
</evidence>
<reference evidence="7 8" key="1">
    <citation type="submission" date="2024-01" db="EMBL/GenBank/DDBJ databases">
        <title>The complete chloroplast genome sequence of Lithospermum erythrorhizon: insights into the phylogenetic relationship among Boraginaceae species and the maternal lineages of purple gromwells.</title>
        <authorList>
            <person name="Okada T."/>
            <person name="Watanabe K."/>
        </authorList>
    </citation>
    <scope>NUCLEOTIDE SEQUENCE [LARGE SCALE GENOMIC DNA]</scope>
</reference>
<dbReference type="Pfam" id="PF02362">
    <property type="entry name" value="B3"/>
    <property type="match status" value="1"/>
</dbReference>
<feature type="domain" description="TF-B3" evidence="6">
    <location>
        <begin position="162"/>
        <end position="246"/>
    </location>
</feature>
<dbReference type="AlphaFoldDB" id="A0AAV3PTP1"/>
<sequence>MCRKSLKSLSRTTETNYMSGLASLFPRVAVGVLAFKKRVTARFGYDGLLKFMEDNPIGNEFFLMFKYRGGSKFSVIIFDLTATEIQYNCNNASTTSDVNQIQNSDILEGIGDSQKAKSGDDSIEFIGSSACHLFSPISAVGYKRSKERTEEAENKSLPNFFEVTLTPSYINMNRGYLNVPSNLAQLLAPPDSARLIKIEDANNNEWVVRLTRKQGNHRLTQGWLRFVRGEEVNGGRCLQIRACQGR</sequence>
<dbReference type="InterPro" id="IPR003340">
    <property type="entry name" value="B3_DNA-bd"/>
</dbReference>
<keyword evidence="3" id="KW-0238">DNA-binding</keyword>
<dbReference type="PANTHER" id="PTHR31920:SF108">
    <property type="entry name" value="B3 DOMAIN-CONTAINING TRANSCRIPTION FACTOR VRN1-LIKE"/>
    <property type="match status" value="1"/>
</dbReference>
<keyword evidence="2" id="KW-0805">Transcription regulation</keyword>
<dbReference type="PROSITE" id="PS50863">
    <property type="entry name" value="B3"/>
    <property type="match status" value="1"/>
</dbReference>
<dbReference type="PANTHER" id="PTHR31920">
    <property type="entry name" value="B3 DOMAIN-CONTAINING"/>
    <property type="match status" value="1"/>
</dbReference>
<dbReference type="CDD" id="cd10017">
    <property type="entry name" value="B3_DNA"/>
    <property type="match status" value="1"/>
</dbReference>
<name>A0AAV3PTP1_LITER</name>
<dbReference type="EMBL" id="BAABME010002539">
    <property type="protein sequence ID" value="GAA0155080.1"/>
    <property type="molecule type" value="Genomic_DNA"/>
</dbReference>